<dbReference type="NCBIfam" id="TIGR02899">
    <property type="entry name" value="spore_safA"/>
    <property type="match status" value="1"/>
</dbReference>
<evidence type="ECO:0000313" key="4">
    <source>
        <dbReference type="Proteomes" id="UP001235840"/>
    </source>
</evidence>
<dbReference type="CDD" id="cd00118">
    <property type="entry name" value="LysM"/>
    <property type="match status" value="1"/>
</dbReference>
<feature type="compositionally biased region" description="Low complexity" evidence="1">
    <location>
        <begin position="378"/>
        <end position="390"/>
    </location>
</feature>
<evidence type="ECO:0000313" key="3">
    <source>
        <dbReference type="EMBL" id="MDQ0164260.1"/>
    </source>
</evidence>
<dbReference type="Proteomes" id="UP001235840">
    <property type="component" value="Unassembled WGS sequence"/>
</dbReference>
<feature type="compositionally biased region" description="Polar residues" evidence="1">
    <location>
        <begin position="339"/>
        <end position="351"/>
    </location>
</feature>
<evidence type="ECO:0000259" key="2">
    <source>
        <dbReference type="PROSITE" id="PS51782"/>
    </source>
</evidence>
<gene>
    <name evidence="3" type="ORF">J2S11_000159</name>
</gene>
<dbReference type="PANTHER" id="PTHR33734:SF34">
    <property type="entry name" value="SPOIVD-ASSOCIATED FACTOR A"/>
    <property type="match status" value="1"/>
</dbReference>
<protein>
    <submittedName>
        <fullName evidence="3">Spore coat assembly protein SafA</fullName>
    </submittedName>
</protein>
<feature type="region of interest" description="Disordered" evidence="1">
    <location>
        <begin position="51"/>
        <end position="112"/>
    </location>
</feature>
<dbReference type="Gene3D" id="3.10.350.10">
    <property type="entry name" value="LysM domain"/>
    <property type="match status" value="1"/>
</dbReference>
<dbReference type="SUPFAM" id="SSF54106">
    <property type="entry name" value="LysM domain"/>
    <property type="match status" value="1"/>
</dbReference>
<dbReference type="PANTHER" id="PTHR33734">
    <property type="entry name" value="LYSM DOMAIN-CONTAINING GPI-ANCHORED PROTEIN 2"/>
    <property type="match status" value="1"/>
</dbReference>
<accession>A0ABT9VTE7</accession>
<dbReference type="SMART" id="SM00257">
    <property type="entry name" value="LysM"/>
    <property type="match status" value="1"/>
</dbReference>
<dbReference type="InterPro" id="IPR018392">
    <property type="entry name" value="LysM"/>
</dbReference>
<feature type="compositionally biased region" description="Basic residues" evidence="1">
    <location>
        <begin position="55"/>
        <end position="82"/>
    </location>
</feature>
<feature type="region of interest" description="Disordered" evidence="1">
    <location>
        <begin position="293"/>
        <end position="398"/>
    </location>
</feature>
<dbReference type="InterPro" id="IPR036779">
    <property type="entry name" value="LysM_dom_sf"/>
</dbReference>
<name>A0ABT9VTE7_9BACI</name>
<dbReference type="EMBL" id="JAUSTY010000001">
    <property type="protein sequence ID" value="MDQ0164260.1"/>
    <property type="molecule type" value="Genomic_DNA"/>
</dbReference>
<evidence type="ECO:0000256" key="1">
    <source>
        <dbReference type="SAM" id="MobiDB-lite"/>
    </source>
</evidence>
<dbReference type="Pfam" id="PF01476">
    <property type="entry name" value="LysM"/>
    <property type="match status" value="1"/>
</dbReference>
<comment type="caution">
    <text evidence="3">The sequence shown here is derived from an EMBL/GenBank/DDBJ whole genome shotgun (WGS) entry which is preliminary data.</text>
</comment>
<dbReference type="RefSeq" id="WP_307389611.1">
    <property type="nucleotide sequence ID" value="NZ_BAAADK010000009.1"/>
</dbReference>
<dbReference type="PROSITE" id="PS51782">
    <property type="entry name" value="LYSM"/>
    <property type="match status" value="1"/>
</dbReference>
<keyword evidence="4" id="KW-1185">Reference proteome</keyword>
<feature type="domain" description="LysM" evidence="2">
    <location>
        <begin position="2"/>
        <end position="47"/>
    </location>
</feature>
<dbReference type="InterPro" id="IPR014248">
    <property type="entry name" value="Spore_coat_assembly_SafA"/>
</dbReference>
<proteinExistence type="predicted"/>
<sequence length="398" mass="44845">MKIHIVQKGDTLWKLAEQYGVNFEELKKANSQLSNPDLIMPGMKIKIPTGAVPAKHQHHQTPHHGQQHHGQQHHGPQHHGQQHHGQQQIGQMHKKEMPKTQPIAQAPKMEVPKMEIPKVHMPKMEVPKIDENRLRQMIREAVAEQLPGVLRSLLHHLKPEIINQIKIDLELSKTEINVAAPTPLPIKKEKPMPYKPEVKPVMEAPCPPFPPIHHHHHGMWGHPMPHHMGGMTFDQVQGMQGFSDPAFGAPQQMMYSPMEYMSSPGQDQEFGQPFSQFPEFMEQQNQGFESWSPFVEQPLGWGNQPFQEGSQAFPYGGGYPGMPMPRQTIQDQHHHAMEQSGSSNKGPSGTQALEVREANGEDDVEVKDEGASEATGGRTSKTTKSTTRSKTNSRRSKR</sequence>
<organism evidence="3 4">
    <name type="scientific">Caldalkalibacillus horti</name>
    <dbReference type="NCBI Taxonomy" id="77523"/>
    <lineage>
        <taxon>Bacteria</taxon>
        <taxon>Bacillati</taxon>
        <taxon>Bacillota</taxon>
        <taxon>Bacilli</taxon>
        <taxon>Bacillales</taxon>
        <taxon>Bacillaceae</taxon>
        <taxon>Caldalkalibacillus</taxon>
    </lineage>
</organism>
<reference evidence="3 4" key="1">
    <citation type="submission" date="2023-07" db="EMBL/GenBank/DDBJ databases">
        <title>Genomic Encyclopedia of Type Strains, Phase IV (KMG-IV): sequencing the most valuable type-strain genomes for metagenomic binning, comparative biology and taxonomic classification.</title>
        <authorList>
            <person name="Goeker M."/>
        </authorList>
    </citation>
    <scope>NUCLEOTIDE SEQUENCE [LARGE SCALE GENOMIC DNA]</scope>
    <source>
        <strain evidence="3 4">DSM 12751</strain>
    </source>
</reference>